<reference evidence="1" key="1">
    <citation type="journal article" date="2019" name="bioRxiv">
        <title>The Genome of the Zebra Mussel, Dreissena polymorpha: A Resource for Invasive Species Research.</title>
        <authorList>
            <person name="McCartney M.A."/>
            <person name="Auch B."/>
            <person name="Kono T."/>
            <person name="Mallez S."/>
            <person name="Zhang Y."/>
            <person name="Obille A."/>
            <person name="Becker A."/>
            <person name="Abrahante J.E."/>
            <person name="Garbe J."/>
            <person name="Badalamenti J.P."/>
            <person name="Herman A."/>
            <person name="Mangelson H."/>
            <person name="Liachko I."/>
            <person name="Sullivan S."/>
            <person name="Sone E.D."/>
            <person name="Koren S."/>
            <person name="Silverstein K.A.T."/>
            <person name="Beckman K.B."/>
            <person name="Gohl D.M."/>
        </authorList>
    </citation>
    <scope>NUCLEOTIDE SEQUENCE</scope>
    <source>
        <strain evidence="1">Duluth1</strain>
        <tissue evidence="1">Whole animal</tissue>
    </source>
</reference>
<name>A0A9D4DVR8_DREPO</name>
<keyword evidence="2" id="KW-1185">Reference proteome</keyword>
<dbReference type="AlphaFoldDB" id="A0A9D4DVR8"/>
<reference evidence="1" key="2">
    <citation type="submission" date="2020-11" db="EMBL/GenBank/DDBJ databases">
        <authorList>
            <person name="McCartney M.A."/>
            <person name="Auch B."/>
            <person name="Kono T."/>
            <person name="Mallez S."/>
            <person name="Becker A."/>
            <person name="Gohl D.M."/>
            <person name="Silverstein K.A.T."/>
            <person name="Koren S."/>
            <person name="Bechman K.B."/>
            <person name="Herman A."/>
            <person name="Abrahante J.E."/>
            <person name="Garbe J."/>
        </authorList>
    </citation>
    <scope>NUCLEOTIDE SEQUENCE</scope>
    <source>
        <strain evidence="1">Duluth1</strain>
        <tissue evidence="1">Whole animal</tissue>
    </source>
</reference>
<dbReference type="Proteomes" id="UP000828390">
    <property type="component" value="Unassembled WGS sequence"/>
</dbReference>
<gene>
    <name evidence="1" type="ORF">DPMN_190582</name>
</gene>
<organism evidence="1 2">
    <name type="scientific">Dreissena polymorpha</name>
    <name type="common">Zebra mussel</name>
    <name type="synonym">Mytilus polymorpha</name>
    <dbReference type="NCBI Taxonomy" id="45954"/>
    <lineage>
        <taxon>Eukaryota</taxon>
        <taxon>Metazoa</taxon>
        <taxon>Spiralia</taxon>
        <taxon>Lophotrochozoa</taxon>
        <taxon>Mollusca</taxon>
        <taxon>Bivalvia</taxon>
        <taxon>Autobranchia</taxon>
        <taxon>Heteroconchia</taxon>
        <taxon>Euheterodonta</taxon>
        <taxon>Imparidentia</taxon>
        <taxon>Neoheterodontei</taxon>
        <taxon>Myida</taxon>
        <taxon>Dreissenoidea</taxon>
        <taxon>Dreissenidae</taxon>
        <taxon>Dreissena</taxon>
    </lineage>
</organism>
<accession>A0A9D4DVR8</accession>
<comment type="caution">
    <text evidence="1">The sequence shown here is derived from an EMBL/GenBank/DDBJ whole genome shotgun (WGS) entry which is preliminary data.</text>
</comment>
<sequence>MSHLLTIKTQWLSSPHGVKFTDKRHTLTFSHVAVMDLLLSKCVILKNLSVTASEEDVRKSLKLQNLSDAFHDIERYAVNDTDVRWIILFNTAEDAMKC</sequence>
<evidence type="ECO:0000313" key="2">
    <source>
        <dbReference type="Proteomes" id="UP000828390"/>
    </source>
</evidence>
<dbReference type="EMBL" id="JAIWYP010000010">
    <property type="protein sequence ID" value="KAH3755883.1"/>
    <property type="molecule type" value="Genomic_DNA"/>
</dbReference>
<protein>
    <submittedName>
        <fullName evidence="1">Uncharacterized protein</fullName>
    </submittedName>
</protein>
<proteinExistence type="predicted"/>
<evidence type="ECO:0000313" key="1">
    <source>
        <dbReference type="EMBL" id="KAH3755883.1"/>
    </source>
</evidence>